<reference evidence="1" key="1">
    <citation type="journal article" date="2015" name="Nature">
        <title>Complex archaea that bridge the gap between prokaryotes and eukaryotes.</title>
        <authorList>
            <person name="Spang A."/>
            <person name="Saw J.H."/>
            <person name="Jorgensen S.L."/>
            <person name="Zaremba-Niedzwiedzka K."/>
            <person name="Martijn J."/>
            <person name="Lind A.E."/>
            <person name="van Eijk R."/>
            <person name="Schleper C."/>
            <person name="Guy L."/>
            <person name="Ettema T.J."/>
        </authorList>
    </citation>
    <scope>NUCLEOTIDE SEQUENCE</scope>
</reference>
<evidence type="ECO:0000313" key="1">
    <source>
        <dbReference type="EMBL" id="KKM17842.1"/>
    </source>
</evidence>
<dbReference type="EMBL" id="LAZR01014357">
    <property type="protein sequence ID" value="KKM17842.1"/>
    <property type="molecule type" value="Genomic_DNA"/>
</dbReference>
<organism evidence="1">
    <name type="scientific">marine sediment metagenome</name>
    <dbReference type="NCBI Taxonomy" id="412755"/>
    <lineage>
        <taxon>unclassified sequences</taxon>
        <taxon>metagenomes</taxon>
        <taxon>ecological metagenomes</taxon>
    </lineage>
</organism>
<dbReference type="AlphaFoldDB" id="A0A0F9HRU7"/>
<proteinExistence type="predicted"/>
<sequence>MNKQEEIQEITESFVADAMLGKNFDEGDIKPIATCLLSTLHSRGVVIKVERDVPDSLCAGCSCYHVKNGRIKFKEELGKAGYEAVDPLIEEE</sequence>
<name>A0A0F9HRU7_9ZZZZ</name>
<comment type="caution">
    <text evidence="1">The sequence shown here is derived from an EMBL/GenBank/DDBJ whole genome shotgun (WGS) entry which is preliminary data.</text>
</comment>
<protein>
    <submittedName>
        <fullName evidence="1">Uncharacterized protein</fullName>
    </submittedName>
</protein>
<gene>
    <name evidence="1" type="ORF">LCGC14_1671650</name>
</gene>
<accession>A0A0F9HRU7</accession>